<sequence>MRSSVATMMPPRSRACLVTVRTYAERERFMQRRQQLEQQHAAQVSVGLALSAARERGLRVERDRQDAQEAEREVTRLVRRNGPRHPPPPLPGATSSSSPSPSPQPDEDQATATAATPSATVMASLVPPPPAFTSVTLTATSSPAPAAKVTAKPPLPASATPSSGSVARTNGGGARPTSPANVTTNGTARVNGARPASPANGVTTNGVARVNGGAVSTVSSANVTTNGVAKVNGVNTSGASAAIITTTTTTASAAPTNGINSIQQVRLRPVQHQHQQLQQQRLSHRTPSPAPYCPTPDYDSDSSGSTLHTASTAWTAKAVPRAPGAGPAVAPEVEMQSLDSLELLEPRTKQPRPPQTYFQQNRQDFRFCEAGSRCLSLNILSRVHRGAPTPRPSVSVTIREYGGGNSRQPSKLTFLNGVAANGSNGGSGSVNGNGAASQGAVDGLQSELAATLSRSNLRCQTDVSDRDGHGDREAGEVPKSVDEVNRGNVTVTSVNGSASYLPKSNVPNGILKKAPVTPMASNGIPISHGITPAILAGAGAALKTKSNGISTKTISFGAKATIINEKQVST</sequence>
<comment type="caution">
    <text evidence="2">The sequence shown here is derived from an EMBL/GenBank/DDBJ whole genome shotgun (WGS) entry which is preliminary data.</text>
</comment>
<organism evidence="2 3">
    <name type="scientific">Frankliniella fusca</name>
    <dbReference type="NCBI Taxonomy" id="407009"/>
    <lineage>
        <taxon>Eukaryota</taxon>
        <taxon>Metazoa</taxon>
        <taxon>Ecdysozoa</taxon>
        <taxon>Arthropoda</taxon>
        <taxon>Hexapoda</taxon>
        <taxon>Insecta</taxon>
        <taxon>Pterygota</taxon>
        <taxon>Neoptera</taxon>
        <taxon>Paraneoptera</taxon>
        <taxon>Thysanoptera</taxon>
        <taxon>Terebrantia</taxon>
        <taxon>Thripoidea</taxon>
        <taxon>Thripidae</taxon>
        <taxon>Frankliniella</taxon>
    </lineage>
</organism>
<keyword evidence="2" id="KW-0378">Hydrolase</keyword>
<feature type="compositionally biased region" description="Basic and acidic residues" evidence="1">
    <location>
        <begin position="59"/>
        <end position="76"/>
    </location>
</feature>
<protein>
    <submittedName>
        <fullName evidence="2">Immunoglobulin A1 protease</fullName>
    </submittedName>
</protein>
<reference evidence="2" key="1">
    <citation type="submission" date="2021-07" db="EMBL/GenBank/DDBJ databases">
        <authorList>
            <person name="Catto M.A."/>
            <person name="Jacobson A."/>
            <person name="Kennedy G."/>
            <person name="Labadie P."/>
            <person name="Hunt B.G."/>
            <person name="Srinivasan R."/>
        </authorList>
    </citation>
    <scope>NUCLEOTIDE SEQUENCE</scope>
    <source>
        <strain evidence="2">PL_HMW_Pooled</strain>
        <tissue evidence="2">Head</tissue>
    </source>
</reference>
<accession>A0AAE1GYH5</accession>
<dbReference type="GO" id="GO:0006508">
    <property type="term" value="P:proteolysis"/>
    <property type="evidence" value="ECO:0007669"/>
    <property type="project" value="UniProtKB-KW"/>
</dbReference>
<feature type="compositionally biased region" description="Polar residues" evidence="1">
    <location>
        <begin position="178"/>
        <end position="188"/>
    </location>
</feature>
<dbReference type="AlphaFoldDB" id="A0AAE1GYH5"/>
<evidence type="ECO:0000256" key="1">
    <source>
        <dbReference type="SAM" id="MobiDB-lite"/>
    </source>
</evidence>
<proteinExistence type="predicted"/>
<reference evidence="2" key="2">
    <citation type="journal article" date="2023" name="BMC Genomics">
        <title>Pest status, molecular evolution, and epigenetic factors derived from the genome assembly of Frankliniella fusca, a thysanopteran phytovirus vector.</title>
        <authorList>
            <person name="Catto M.A."/>
            <person name="Labadie P.E."/>
            <person name="Jacobson A.L."/>
            <person name="Kennedy G.G."/>
            <person name="Srinivasan R."/>
            <person name="Hunt B.G."/>
        </authorList>
    </citation>
    <scope>NUCLEOTIDE SEQUENCE</scope>
    <source>
        <strain evidence="2">PL_HMW_Pooled</strain>
    </source>
</reference>
<dbReference type="GO" id="GO:0008233">
    <property type="term" value="F:peptidase activity"/>
    <property type="evidence" value="ECO:0007669"/>
    <property type="project" value="UniProtKB-KW"/>
</dbReference>
<feature type="compositionally biased region" description="Polar residues" evidence="1">
    <location>
        <begin position="159"/>
        <end position="168"/>
    </location>
</feature>
<feature type="region of interest" description="Disordered" evidence="1">
    <location>
        <begin position="59"/>
        <end position="115"/>
    </location>
</feature>
<keyword evidence="2" id="KW-0645">Protease</keyword>
<name>A0AAE1GYH5_9NEOP</name>
<keyword evidence="3" id="KW-1185">Reference proteome</keyword>
<evidence type="ECO:0000313" key="3">
    <source>
        <dbReference type="Proteomes" id="UP001219518"/>
    </source>
</evidence>
<dbReference type="Proteomes" id="UP001219518">
    <property type="component" value="Unassembled WGS sequence"/>
</dbReference>
<dbReference type="EMBL" id="JAHWGI010000219">
    <property type="protein sequence ID" value="KAK3911056.1"/>
    <property type="molecule type" value="Genomic_DNA"/>
</dbReference>
<gene>
    <name evidence="2" type="ORF">KUF71_020760</name>
</gene>
<feature type="region of interest" description="Disordered" evidence="1">
    <location>
        <begin position="146"/>
        <end position="206"/>
    </location>
</feature>
<evidence type="ECO:0000313" key="2">
    <source>
        <dbReference type="EMBL" id="KAK3911056.1"/>
    </source>
</evidence>